<proteinExistence type="predicted"/>
<keyword evidence="1" id="KW-1133">Transmembrane helix</keyword>
<keyword evidence="1" id="KW-0812">Transmembrane</keyword>
<keyword evidence="1" id="KW-0472">Membrane</keyword>
<accession>A0A6C0B9N7</accession>
<name>A0A6C0B9N7_9ZZZZ</name>
<protein>
    <submittedName>
        <fullName evidence="2">Uncharacterized protein</fullName>
    </submittedName>
</protein>
<dbReference type="AlphaFoldDB" id="A0A6C0B9N7"/>
<organism evidence="2">
    <name type="scientific">viral metagenome</name>
    <dbReference type="NCBI Taxonomy" id="1070528"/>
    <lineage>
        <taxon>unclassified sequences</taxon>
        <taxon>metagenomes</taxon>
        <taxon>organismal metagenomes</taxon>
    </lineage>
</organism>
<evidence type="ECO:0000313" key="2">
    <source>
        <dbReference type="EMBL" id="QHS88279.1"/>
    </source>
</evidence>
<evidence type="ECO:0000256" key="1">
    <source>
        <dbReference type="SAM" id="Phobius"/>
    </source>
</evidence>
<dbReference type="EMBL" id="MN739095">
    <property type="protein sequence ID" value="QHS88279.1"/>
    <property type="molecule type" value="Genomic_DNA"/>
</dbReference>
<sequence>MRFIHEVCRYIAVFLYVLTPSHIYEFWNEPNNTDELFDYCFPVNGWICWFCAWGYWIIEFILDFIIQFAVNVTQLHLIKL</sequence>
<feature type="transmembrane region" description="Helical" evidence="1">
    <location>
        <begin position="7"/>
        <end position="24"/>
    </location>
</feature>
<reference evidence="2" key="1">
    <citation type="journal article" date="2020" name="Nature">
        <title>Giant virus diversity and host interactions through global metagenomics.</title>
        <authorList>
            <person name="Schulz F."/>
            <person name="Roux S."/>
            <person name="Paez-Espino D."/>
            <person name="Jungbluth S."/>
            <person name="Walsh D.A."/>
            <person name="Denef V.J."/>
            <person name="McMahon K.D."/>
            <person name="Konstantinidis K.T."/>
            <person name="Eloe-Fadrosh E.A."/>
            <person name="Kyrpides N.C."/>
            <person name="Woyke T."/>
        </authorList>
    </citation>
    <scope>NUCLEOTIDE SEQUENCE</scope>
    <source>
        <strain evidence="2">GVMAG-M-3300010158-55</strain>
    </source>
</reference>
<feature type="transmembrane region" description="Helical" evidence="1">
    <location>
        <begin position="44"/>
        <end position="70"/>
    </location>
</feature>